<accession>A0A8H5GT01</accession>
<name>A0A8H5GT01_9AGAR</name>
<protein>
    <submittedName>
        <fullName evidence="2">Uncharacterized protein</fullName>
    </submittedName>
</protein>
<proteinExistence type="predicted"/>
<sequence>MSHVRNLQPHSQPYPLCGGFLLTQEEACLFLRRDPSAPDANVSIVALDLQDILNPKNLMVELVTWPEFSYSDDPKDTSYILPTRAANFSELQFSIIGNKYAGLPQFDAREREQVVIKRLEELGLEMKNPKFITVYKHEQAISQVPPVPSWVQAPWPPPYTRRVVRRSNAQATAQMA</sequence>
<reference evidence="2 3" key="1">
    <citation type="journal article" date="2020" name="ISME J.">
        <title>Uncovering the hidden diversity of litter-decomposition mechanisms in mushroom-forming fungi.</title>
        <authorList>
            <person name="Floudas D."/>
            <person name="Bentzer J."/>
            <person name="Ahren D."/>
            <person name="Johansson T."/>
            <person name="Persson P."/>
            <person name="Tunlid A."/>
        </authorList>
    </citation>
    <scope>NUCLEOTIDE SEQUENCE [LARGE SCALE GENOMIC DNA]</scope>
    <source>
        <strain evidence="2 3">CBS 406.79</strain>
    </source>
</reference>
<dbReference type="AlphaFoldDB" id="A0A8H5GT01"/>
<keyword evidence="3" id="KW-1185">Reference proteome</keyword>
<dbReference type="EMBL" id="JAACJN010000122">
    <property type="protein sequence ID" value="KAF5370409.1"/>
    <property type="molecule type" value="Genomic_DNA"/>
</dbReference>
<dbReference type="Proteomes" id="UP000518752">
    <property type="component" value="Unassembled WGS sequence"/>
</dbReference>
<gene>
    <name evidence="2" type="ORF">D9757_013135</name>
    <name evidence="1" type="ORF">D9757_013214</name>
</gene>
<dbReference type="EMBL" id="JAACJN010000242">
    <property type="protein sequence ID" value="KAF5356660.1"/>
    <property type="molecule type" value="Genomic_DNA"/>
</dbReference>
<comment type="caution">
    <text evidence="2">The sequence shown here is derived from an EMBL/GenBank/DDBJ whole genome shotgun (WGS) entry which is preliminary data.</text>
</comment>
<evidence type="ECO:0000313" key="1">
    <source>
        <dbReference type="EMBL" id="KAF5356660.1"/>
    </source>
</evidence>
<evidence type="ECO:0000313" key="2">
    <source>
        <dbReference type="EMBL" id="KAF5370409.1"/>
    </source>
</evidence>
<evidence type="ECO:0000313" key="3">
    <source>
        <dbReference type="Proteomes" id="UP000518752"/>
    </source>
</evidence>
<organism evidence="2 3">
    <name type="scientific">Collybiopsis confluens</name>
    <dbReference type="NCBI Taxonomy" id="2823264"/>
    <lineage>
        <taxon>Eukaryota</taxon>
        <taxon>Fungi</taxon>
        <taxon>Dikarya</taxon>
        <taxon>Basidiomycota</taxon>
        <taxon>Agaricomycotina</taxon>
        <taxon>Agaricomycetes</taxon>
        <taxon>Agaricomycetidae</taxon>
        <taxon>Agaricales</taxon>
        <taxon>Marasmiineae</taxon>
        <taxon>Omphalotaceae</taxon>
        <taxon>Collybiopsis</taxon>
    </lineage>
</organism>